<protein>
    <submittedName>
        <fullName evidence="4">MAT1 domain-containing protein</fullName>
    </submittedName>
</protein>
<reference evidence="1 3" key="2">
    <citation type="submission" date="2018-11" db="EMBL/GenBank/DDBJ databases">
        <authorList>
            <consortium name="Pathogen Informatics"/>
        </authorList>
    </citation>
    <scope>NUCLEOTIDE SEQUENCE [LARGE SCALE GENOMIC DNA]</scope>
</reference>
<proteinExistence type="predicted"/>
<keyword evidence="3" id="KW-1185">Reference proteome</keyword>
<organism evidence="2 4">
    <name type="scientific">Dracunculus medinensis</name>
    <name type="common">Guinea worm</name>
    <dbReference type="NCBI Taxonomy" id="318479"/>
    <lineage>
        <taxon>Eukaryota</taxon>
        <taxon>Metazoa</taxon>
        <taxon>Ecdysozoa</taxon>
        <taxon>Nematoda</taxon>
        <taxon>Chromadorea</taxon>
        <taxon>Rhabditida</taxon>
        <taxon>Spirurina</taxon>
        <taxon>Dracunculoidea</taxon>
        <taxon>Dracunculidae</taxon>
        <taxon>Dracunculus</taxon>
    </lineage>
</organism>
<evidence type="ECO:0000313" key="2">
    <source>
        <dbReference type="Proteomes" id="UP000038040"/>
    </source>
</evidence>
<dbReference type="Proteomes" id="UP000038040">
    <property type="component" value="Unplaced"/>
</dbReference>
<reference evidence="4" key="1">
    <citation type="submission" date="2017-02" db="UniProtKB">
        <authorList>
            <consortium name="WormBaseParasite"/>
        </authorList>
    </citation>
    <scope>IDENTIFICATION</scope>
</reference>
<sequence length="109" mass="12846">MVTENGVRNQLKVLDKDKTTSCYQIKQKVDEILATLSSEVKNVYEKLLEAEKMEEEAEYEYKKIKYRNQGLMKKVEYIEKAYAIKKDMSLSKGERKAKLRVLKQQFGED</sequence>
<evidence type="ECO:0000313" key="1">
    <source>
        <dbReference type="EMBL" id="VDN55304.1"/>
    </source>
</evidence>
<evidence type="ECO:0000313" key="3">
    <source>
        <dbReference type="Proteomes" id="UP000274756"/>
    </source>
</evidence>
<evidence type="ECO:0000313" key="4">
    <source>
        <dbReference type="WBParaSite" id="DME_0000091701-mRNA-1"/>
    </source>
</evidence>
<accession>A0A0N4U2K6</accession>
<dbReference type="Proteomes" id="UP000274756">
    <property type="component" value="Unassembled WGS sequence"/>
</dbReference>
<dbReference type="WBParaSite" id="DME_0000091701-mRNA-1">
    <property type="protein sequence ID" value="DME_0000091701-mRNA-1"/>
    <property type="gene ID" value="DME_0000091701"/>
</dbReference>
<gene>
    <name evidence="1" type="ORF">DME_LOCUS5277</name>
</gene>
<name>A0A0N4U2K6_DRAME</name>
<dbReference type="EMBL" id="UYYG01001152">
    <property type="protein sequence ID" value="VDN55304.1"/>
    <property type="molecule type" value="Genomic_DNA"/>
</dbReference>
<dbReference type="AlphaFoldDB" id="A0A0N4U2K6"/>